<accession>A0A7N8WI76</accession>
<dbReference type="Ensembl" id="ENSMAMT00000040971.1">
    <property type="protein sequence ID" value="ENSMAMP00000036472.1"/>
    <property type="gene ID" value="ENSMAMG00000027294.1"/>
</dbReference>
<dbReference type="InParanoid" id="A0A7N8WI76"/>
<keyword evidence="2" id="KW-1185">Reference proteome</keyword>
<protein>
    <submittedName>
        <fullName evidence="1">Uncharacterized protein</fullName>
    </submittedName>
</protein>
<evidence type="ECO:0000313" key="1">
    <source>
        <dbReference type="Ensembl" id="ENSMAMP00000036472.1"/>
    </source>
</evidence>
<dbReference type="Proteomes" id="UP000261640">
    <property type="component" value="Unplaced"/>
</dbReference>
<proteinExistence type="predicted"/>
<dbReference type="AlphaFoldDB" id="A0A7N8WI76"/>
<sequence length="88" mass="9766">MLKSQSFRNVYIDEAHPSDGWVAPPMAAHKLIQHFSLPPQSQLVADCMDNNVSGVARLSQTTAMVKKNAVTHTNTPVTLLKVHVLLYR</sequence>
<name>A0A7N8WI76_9TELE</name>
<reference evidence="1" key="2">
    <citation type="submission" date="2025-09" db="UniProtKB">
        <authorList>
            <consortium name="Ensembl"/>
        </authorList>
    </citation>
    <scope>IDENTIFICATION</scope>
</reference>
<evidence type="ECO:0000313" key="2">
    <source>
        <dbReference type="Proteomes" id="UP000261640"/>
    </source>
</evidence>
<reference evidence="1" key="1">
    <citation type="submission" date="2025-08" db="UniProtKB">
        <authorList>
            <consortium name="Ensembl"/>
        </authorList>
    </citation>
    <scope>IDENTIFICATION</scope>
</reference>
<organism evidence="1 2">
    <name type="scientific">Mastacembelus armatus</name>
    <name type="common">zig-zag eel</name>
    <dbReference type="NCBI Taxonomy" id="205130"/>
    <lineage>
        <taxon>Eukaryota</taxon>
        <taxon>Metazoa</taxon>
        <taxon>Chordata</taxon>
        <taxon>Craniata</taxon>
        <taxon>Vertebrata</taxon>
        <taxon>Euteleostomi</taxon>
        <taxon>Actinopterygii</taxon>
        <taxon>Neopterygii</taxon>
        <taxon>Teleostei</taxon>
        <taxon>Neoteleostei</taxon>
        <taxon>Acanthomorphata</taxon>
        <taxon>Anabantaria</taxon>
        <taxon>Synbranchiformes</taxon>
        <taxon>Mastacembelidae</taxon>
        <taxon>Mastacembelus</taxon>
    </lineage>
</organism>